<dbReference type="Gene3D" id="3.40.630.30">
    <property type="match status" value="1"/>
</dbReference>
<dbReference type="InterPro" id="IPR000182">
    <property type="entry name" value="GNAT_dom"/>
</dbReference>
<dbReference type="Pfam" id="PF00583">
    <property type="entry name" value="Acetyltransf_1"/>
    <property type="match status" value="1"/>
</dbReference>
<dbReference type="EMBL" id="AP012032">
    <property type="protein sequence ID" value="BAK12611.1"/>
    <property type="molecule type" value="Genomic_DNA"/>
</dbReference>
<feature type="domain" description="N-acetyltransferase" evidence="1">
    <location>
        <begin position="38"/>
        <end position="173"/>
    </location>
</feature>
<dbReference type="PROSITE" id="PS51186">
    <property type="entry name" value="GNAT"/>
    <property type="match status" value="1"/>
</dbReference>
<organism evidence="2 3">
    <name type="scientific">Pantoea ananatis (strain AJ13355)</name>
    <dbReference type="NCBI Taxonomy" id="932677"/>
    <lineage>
        <taxon>Bacteria</taxon>
        <taxon>Pseudomonadati</taxon>
        <taxon>Pseudomonadota</taxon>
        <taxon>Gammaproteobacteria</taxon>
        <taxon>Enterobacterales</taxon>
        <taxon>Erwiniaceae</taxon>
        <taxon>Pantoea</taxon>
    </lineage>
</organism>
<dbReference type="SUPFAM" id="SSF55729">
    <property type="entry name" value="Acyl-CoA N-acyltransferases (Nat)"/>
    <property type="match status" value="1"/>
</dbReference>
<evidence type="ECO:0000259" key="1">
    <source>
        <dbReference type="PROSITE" id="PS51186"/>
    </source>
</evidence>
<dbReference type="PATRIC" id="fig|932677.3.peg.2956"/>
<dbReference type="HOGENOM" id="CLU_013985_34_2_6"/>
<dbReference type="eggNOG" id="COG0456">
    <property type="taxonomic scope" value="Bacteria"/>
</dbReference>
<dbReference type="PANTHER" id="PTHR13355">
    <property type="entry name" value="GLUCOSAMINE 6-PHOSPHATE N-ACETYLTRANSFERASE"/>
    <property type="match status" value="1"/>
</dbReference>
<dbReference type="InterPro" id="IPR039143">
    <property type="entry name" value="GNPNAT1-like"/>
</dbReference>
<gene>
    <name evidence="2" type="ordered locus">PAJ_2531</name>
</gene>
<dbReference type="GO" id="GO:0004343">
    <property type="term" value="F:glucosamine 6-phosphate N-acetyltransferase activity"/>
    <property type="evidence" value="ECO:0007669"/>
    <property type="project" value="TreeGrafter"/>
</dbReference>
<sequence>MVVTGKLCHIKHNNPVANHVSYAYKIRNLCGDESTMDIAIRKLLPVEWDHAYSLISQLRNISKEKFIESVRIQTMNGYELVGAFGDEKMLGLMGFRPVHTLARGSHLHIDDLVVDEASRSAGIGKKLLDFATTESESRDMNFVFLDARQQAIQFYERNGFAAHTSPSMKKPLR</sequence>
<dbReference type="Proteomes" id="UP000006690">
    <property type="component" value="Chromosome"/>
</dbReference>
<dbReference type="KEGG" id="paj:PAJ_2531"/>
<dbReference type="InterPro" id="IPR016181">
    <property type="entry name" value="Acyl_CoA_acyltransferase"/>
</dbReference>
<accession>A0A0H3KZL0</accession>
<evidence type="ECO:0000313" key="3">
    <source>
        <dbReference type="Proteomes" id="UP000006690"/>
    </source>
</evidence>
<reference evidence="3" key="1">
    <citation type="journal article" date="2012" name="Appl. Microbiol. Biotechnol.">
        <title>The complete genome sequence of Pantoea ananatis AJ13355, an organism with great biotechnological potential.</title>
        <authorList>
            <person name="Hara Y."/>
            <person name="Kadotani N."/>
            <person name="Izui H."/>
            <person name="Katashkina J.I."/>
            <person name="Kuvaeva T.M."/>
            <person name="Andreeva I.G."/>
            <person name="Golubeva L.I."/>
            <person name="Malko D.B."/>
            <person name="Makeev V.J."/>
            <person name="Mashko S.V."/>
            <person name="Kozlov Y.I."/>
        </authorList>
    </citation>
    <scope>NUCLEOTIDE SEQUENCE [LARGE SCALE GENOMIC DNA]</scope>
    <source>
        <strain evidence="3">AJ13355</strain>
    </source>
</reference>
<dbReference type="PANTHER" id="PTHR13355:SF11">
    <property type="entry name" value="GLUCOSAMINE 6-PHOSPHATE N-ACETYLTRANSFERASE"/>
    <property type="match status" value="1"/>
</dbReference>
<dbReference type="AlphaFoldDB" id="A0A0H3KZL0"/>
<evidence type="ECO:0000313" key="2">
    <source>
        <dbReference type="EMBL" id="BAK12611.1"/>
    </source>
</evidence>
<proteinExistence type="predicted"/>
<name>A0A0H3KZL0_PANAA</name>
<protein>
    <recommendedName>
        <fullName evidence="1">N-acetyltransferase domain-containing protein</fullName>
    </recommendedName>
</protein>
<dbReference type="CDD" id="cd04301">
    <property type="entry name" value="NAT_SF"/>
    <property type="match status" value="1"/>
</dbReference>